<evidence type="ECO:0000256" key="1">
    <source>
        <dbReference type="SAM" id="MobiDB-lite"/>
    </source>
</evidence>
<dbReference type="PANTHER" id="PTHR47851:SF5">
    <property type="entry name" value="MYB_SANT-LIKE DOMAIN-CONTAINING PROTEIN"/>
    <property type="match status" value="1"/>
</dbReference>
<proteinExistence type="predicted"/>
<reference evidence="3" key="1">
    <citation type="journal article" date="2023" name="Nat. Commun.">
        <title>Diploid and tetraploid genomes of Acorus and the evolution of monocots.</title>
        <authorList>
            <person name="Ma L."/>
            <person name="Liu K.W."/>
            <person name="Li Z."/>
            <person name="Hsiao Y.Y."/>
            <person name="Qi Y."/>
            <person name="Fu T."/>
            <person name="Tang G.D."/>
            <person name="Zhang D."/>
            <person name="Sun W.H."/>
            <person name="Liu D.K."/>
            <person name="Li Y."/>
            <person name="Chen G.Z."/>
            <person name="Liu X.D."/>
            <person name="Liao X.Y."/>
            <person name="Jiang Y.T."/>
            <person name="Yu X."/>
            <person name="Hao Y."/>
            <person name="Huang J."/>
            <person name="Zhao X.W."/>
            <person name="Ke S."/>
            <person name="Chen Y.Y."/>
            <person name="Wu W.L."/>
            <person name="Hsu J.L."/>
            <person name="Lin Y.F."/>
            <person name="Huang M.D."/>
            <person name="Li C.Y."/>
            <person name="Huang L."/>
            <person name="Wang Z.W."/>
            <person name="Zhao X."/>
            <person name="Zhong W.Y."/>
            <person name="Peng D.H."/>
            <person name="Ahmad S."/>
            <person name="Lan S."/>
            <person name="Zhang J.S."/>
            <person name="Tsai W.C."/>
            <person name="Van de Peer Y."/>
            <person name="Liu Z.J."/>
        </authorList>
    </citation>
    <scope>NUCLEOTIDE SEQUENCE</scope>
    <source>
        <strain evidence="3">SCP</strain>
    </source>
</reference>
<feature type="domain" description="Myb/SANT-like" evidence="2">
    <location>
        <begin position="38"/>
        <end position="130"/>
    </location>
</feature>
<name>A0AAV9ATE8_ACOGR</name>
<comment type="caution">
    <text evidence="3">The sequence shown here is derived from an EMBL/GenBank/DDBJ whole genome shotgun (WGS) entry which is preliminary data.</text>
</comment>
<dbReference type="AlphaFoldDB" id="A0AAV9ATE8"/>
<evidence type="ECO:0000259" key="2">
    <source>
        <dbReference type="Pfam" id="PF12776"/>
    </source>
</evidence>
<dbReference type="InterPro" id="IPR024752">
    <property type="entry name" value="Myb/SANT-like_dom"/>
</dbReference>
<feature type="region of interest" description="Disordered" evidence="1">
    <location>
        <begin position="186"/>
        <end position="247"/>
    </location>
</feature>
<evidence type="ECO:0000313" key="4">
    <source>
        <dbReference type="Proteomes" id="UP001179952"/>
    </source>
</evidence>
<keyword evidence="4" id="KW-1185">Reference proteome</keyword>
<sequence length="343" mass="38638">MDSQGDNSQSSLSTNVQKLAFRTKGKRTSDVYRKKAVWDSHKHEVFISICLEEVQAGNKPSQTLNKVGYMNLSAKFNERCGIIYEKDQLKNHWDTTRKDWQMWKALQKETGLGWDEQKKTYKMPHEWWSQFAQRHSGGDKFTHFPLAHEEELDILFGHGTAIGDHNKIPSGNKYVWQQEKLVSPTTESVAASVEKQQETEALPSETPLTEPSGANQSNGVNLGSEATSPLRAPTAQRSGGGVKRAKASTGQVLETSLDRIYNLLEERTRKKSSVKSTEDVPTVVHALQVLANTEGLSRSSEEYLFAIGALRLPVNRQTFCSLDSDELRARWIAHEYKLSRDTS</sequence>
<accession>A0AAV9ATE8</accession>
<evidence type="ECO:0000313" key="3">
    <source>
        <dbReference type="EMBL" id="KAK1267250.1"/>
    </source>
</evidence>
<dbReference type="PANTHER" id="PTHR47851">
    <property type="entry name" value="OS06G0588700 PROTEIN-RELATED"/>
    <property type="match status" value="1"/>
</dbReference>
<protein>
    <recommendedName>
        <fullName evidence="2">Myb/SANT-like domain-containing protein</fullName>
    </recommendedName>
</protein>
<feature type="compositionally biased region" description="Polar residues" evidence="1">
    <location>
        <begin position="206"/>
        <end position="227"/>
    </location>
</feature>
<dbReference type="Proteomes" id="UP001179952">
    <property type="component" value="Unassembled WGS sequence"/>
</dbReference>
<organism evidence="3 4">
    <name type="scientific">Acorus gramineus</name>
    <name type="common">Dwarf sweet flag</name>
    <dbReference type="NCBI Taxonomy" id="55184"/>
    <lineage>
        <taxon>Eukaryota</taxon>
        <taxon>Viridiplantae</taxon>
        <taxon>Streptophyta</taxon>
        <taxon>Embryophyta</taxon>
        <taxon>Tracheophyta</taxon>
        <taxon>Spermatophyta</taxon>
        <taxon>Magnoliopsida</taxon>
        <taxon>Liliopsida</taxon>
        <taxon>Acoraceae</taxon>
        <taxon>Acorus</taxon>
    </lineage>
</organism>
<gene>
    <name evidence="3" type="ORF">QJS04_geneDACA015541</name>
</gene>
<reference evidence="3" key="2">
    <citation type="submission" date="2023-06" db="EMBL/GenBank/DDBJ databases">
        <authorList>
            <person name="Ma L."/>
            <person name="Liu K.-W."/>
            <person name="Li Z."/>
            <person name="Hsiao Y.-Y."/>
            <person name="Qi Y."/>
            <person name="Fu T."/>
            <person name="Tang G."/>
            <person name="Zhang D."/>
            <person name="Sun W.-H."/>
            <person name="Liu D.-K."/>
            <person name="Li Y."/>
            <person name="Chen G.-Z."/>
            <person name="Liu X.-D."/>
            <person name="Liao X.-Y."/>
            <person name="Jiang Y.-T."/>
            <person name="Yu X."/>
            <person name="Hao Y."/>
            <person name="Huang J."/>
            <person name="Zhao X.-W."/>
            <person name="Ke S."/>
            <person name="Chen Y.-Y."/>
            <person name="Wu W.-L."/>
            <person name="Hsu J.-L."/>
            <person name="Lin Y.-F."/>
            <person name="Huang M.-D."/>
            <person name="Li C.-Y."/>
            <person name="Huang L."/>
            <person name="Wang Z.-W."/>
            <person name="Zhao X."/>
            <person name="Zhong W.-Y."/>
            <person name="Peng D.-H."/>
            <person name="Ahmad S."/>
            <person name="Lan S."/>
            <person name="Zhang J.-S."/>
            <person name="Tsai W.-C."/>
            <person name="Van De Peer Y."/>
            <person name="Liu Z.-J."/>
        </authorList>
    </citation>
    <scope>NUCLEOTIDE SEQUENCE</scope>
    <source>
        <strain evidence="3">SCP</strain>
        <tissue evidence="3">Leaves</tissue>
    </source>
</reference>
<dbReference type="EMBL" id="JAUJYN010000007">
    <property type="protein sequence ID" value="KAK1267250.1"/>
    <property type="molecule type" value="Genomic_DNA"/>
</dbReference>
<dbReference type="Pfam" id="PF12776">
    <property type="entry name" value="Myb_DNA-bind_3"/>
    <property type="match status" value="1"/>
</dbReference>